<organism evidence="1 2">
    <name type="scientific">Dallia pectoralis</name>
    <name type="common">Alaska blackfish</name>
    <dbReference type="NCBI Taxonomy" id="75939"/>
    <lineage>
        <taxon>Eukaryota</taxon>
        <taxon>Metazoa</taxon>
        <taxon>Chordata</taxon>
        <taxon>Craniata</taxon>
        <taxon>Vertebrata</taxon>
        <taxon>Euteleostomi</taxon>
        <taxon>Actinopterygii</taxon>
        <taxon>Neopterygii</taxon>
        <taxon>Teleostei</taxon>
        <taxon>Protacanthopterygii</taxon>
        <taxon>Esociformes</taxon>
        <taxon>Umbridae</taxon>
        <taxon>Dallia</taxon>
    </lineage>
</organism>
<name>A0ACC2GPZ2_DALPE</name>
<evidence type="ECO:0000313" key="2">
    <source>
        <dbReference type="Proteomes" id="UP001157502"/>
    </source>
</evidence>
<gene>
    <name evidence="1" type="ORF">DPEC_G00120000</name>
</gene>
<accession>A0ACC2GPZ2</accession>
<dbReference type="EMBL" id="CM055737">
    <property type="protein sequence ID" value="KAJ8005637.1"/>
    <property type="molecule type" value="Genomic_DNA"/>
</dbReference>
<sequence length="88" mass="9384">MPQVQKWISTHLSPVMIDGCDEKTCQYPGTQLAASGSEPPPPPYPDTLPNLHLNDCSNGAPSAGVHVTTLPPMPDGDVAVQRQARPRV</sequence>
<reference evidence="1" key="1">
    <citation type="submission" date="2021-05" db="EMBL/GenBank/DDBJ databases">
        <authorList>
            <person name="Pan Q."/>
            <person name="Jouanno E."/>
            <person name="Zahm M."/>
            <person name="Klopp C."/>
            <person name="Cabau C."/>
            <person name="Louis A."/>
            <person name="Berthelot C."/>
            <person name="Parey E."/>
            <person name="Roest Crollius H."/>
            <person name="Montfort J."/>
            <person name="Robinson-Rechavi M."/>
            <person name="Bouchez O."/>
            <person name="Lampietro C."/>
            <person name="Lopez Roques C."/>
            <person name="Donnadieu C."/>
            <person name="Postlethwait J."/>
            <person name="Bobe J."/>
            <person name="Dillon D."/>
            <person name="Chandos A."/>
            <person name="von Hippel F."/>
            <person name="Guiguen Y."/>
        </authorList>
    </citation>
    <scope>NUCLEOTIDE SEQUENCE</scope>
    <source>
        <strain evidence="1">YG-Jan2019</strain>
    </source>
</reference>
<comment type="caution">
    <text evidence="1">The sequence shown here is derived from an EMBL/GenBank/DDBJ whole genome shotgun (WGS) entry which is preliminary data.</text>
</comment>
<dbReference type="Proteomes" id="UP001157502">
    <property type="component" value="Chromosome 10"/>
</dbReference>
<evidence type="ECO:0000313" key="1">
    <source>
        <dbReference type="EMBL" id="KAJ8005637.1"/>
    </source>
</evidence>
<protein>
    <submittedName>
        <fullName evidence="1">Uncharacterized protein</fullName>
    </submittedName>
</protein>
<proteinExistence type="predicted"/>
<keyword evidence="2" id="KW-1185">Reference proteome</keyword>